<dbReference type="EMBL" id="GBRH01277261">
    <property type="protein sequence ID" value="JAD20634.1"/>
    <property type="molecule type" value="Transcribed_RNA"/>
</dbReference>
<sequence length="31" mass="3577">MRSLIKSPRKRSRRRRRKNSPYGGCLGESGS</sequence>
<reference evidence="2" key="2">
    <citation type="journal article" date="2015" name="Data Brief">
        <title>Shoot transcriptome of the giant reed, Arundo donax.</title>
        <authorList>
            <person name="Barrero R.A."/>
            <person name="Guerrero F.D."/>
            <person name="Moolhuijzen P."/>
            <person name="Goolsby J.A."/>
            <person name="Tidwell J."/>
            <person name="Bellgard S.E."/>
            <person name="Bellgard M.I."/>
        </authorList>
    </citation>
    <scope>NUCLEOTIDE SEQUENCE</scope>
    <source>
        <tissue evidence="2">Shoot tissue taken approximately 20 cm above the soil surface</tissue>
    </source>
</reference>
<name>A0A0A8Y449_ARUDO</name>
<proteinExistence type="predicted"/>
<dbReference type="AlphaFoldDB" id="A0A0A8Y449"/>
<evidence type="ECO:0000256" key="1">
    <source>
        <dbReference type="SAM" id="MobiDB-lite"/>
    </source>
</evidence>
<accession>A0A0A8Y449</accession>
<feature type="compositionally biased region" description="Basic residues" evidence="1">
    <location>
        <begin position="7"/>
        <end position="19"/>
    </location>
</feature>
<organism evidence="2">
    <name type="scientific">Arundo donax</name>
    <name type="common">Giant reed</name>
    <name type="synonym">Donax arundinaceus</name>
    <dbReference type="NCBI Taxonomy" id="35708"/>
    <lineage>
        <taxon>Eukaryota</taxon>
        <taxon>Viridiplantae</taxon>
        <taxon>Streptophyta</taxon>
        <taxon>Embryophyta</taxon>
        <taxon>Tracheophyta</taxon>
        <taxon>Spermatophyta</taxon>
        <taxon>Magnoliopsida</taxon>
        <taxon>Liliopsida</taxon>
        <taxon>Poales</taxon>
        <taxon>Poaceae</taxon>
        <taxon>PACMAD clade</taxon>
        <taxon>Arundinoideae</taxon>
        <taxon>Arundineae</taxon>
        <taxon>Arundo</taxon>
    </lineage>
</organism>
<evidence type="ECO:0000313" key="2">
    <source>
        <dbReference type="EMBL" id="JAD20634.1"/>
    </source>
</evidence>
<protein>
    <submittedName>
        <fullName evidence="2">Uncharacterized protein</fullName>
    </submittedName>
</protein>
<feature type="region of interest" description="Disordered" evidence="1">
    <location>
        <begin position="1"/>
        <end position="31"/>
    </location>
</feature>
<reference evidence="2" key="1">
    <citation type="submission" date="2014-09" db="EMBL/GenBank/DDBJ databases">
        <authorList>
            <person name="Magalhaes I.L.F."/>
            <person name="Oliveira U."/>
            <person name="Santos F.R."/>
            <person name="Vidigal T.H.D.A."/>
            <person name="Brescovit A.D."/>
            <person name="Santos A.J."/>
        </authorList>
    </citation>
    <scope>NUCLEOTIDE SEQUENCE</scope>
    <source>
        <tissue evidence="2">Shoot tissue taken approximately 20 cm above the soil surface</tissue>
    </source>
</reference>